<evidence type="ECO:0000259" key="1">
    <source>
        <dbReference type="Pfam" id="PF20236"/>
    </source>
</evidence>
<dbReference type="Pfam" id="PF20236">
    <property type="entry name" value="DUF6593"/>
    <property type="match status" value="1"/>
</dbReference>
<organism evidence="2 3">
    <name type="scientific">Lyophyllum shimeji</name>
    <name type="common">Hon-shimeji</name>
    <name type="synonym">Tricholoma shimeji</name>
    <dbReference type="NCBI Taxonomy" id="47721"/>
    <lineage>
        <taxon>Eukaryota</taxon>
        <taxon>Fungi</taxon>
        <taxon>Dikarya</taxon>
        <taxon>Basidiomycota</taxon>
        <taxon>Agaricomycotina</taxon>
        <taxon>Agaricomycetes</taxon>
        <taxon>Agaricomycetidae</taxon>
        <taxon>Agaricales</taxon>
        <taxon>Tricholomatineae</taxon>
        <taxon>Lyophyllaceae</taxon>
        <taxon>Lyophyllum</taxon>
    </lineage>
</organism>
<dbReference type="EMBL" id="BRPK01000004">
    <property type="protein sequence ID" value="GLB38075.1"/>
    <property type="molecule type" value="Genomic_DNA"/>
</dbReference>
<sequence>MFTFSTVDLLNATITSSGPISFRTKTSVGFTGRKTTSLMASASGQERVVGGIDWREKDLVVLGKTWDLHGLKSRPTGPVNTLRVWHWAGENYKVDLYGKQWTVTPARQLTPLVTLSQSVQRIFKASKPATIQIHAGLSELDTIFWILVLIYSEVRWQDEDIDGHLRSEHSD</sequence>
<comment type="caution">
    <text evidence="2">The sequence shown here is derived from an EMBL/GenBank/DDBJ whole genome shotgun (WGS) entry which is preliminary data.</text>
</comment>
<gene>
    <name evidence="2" type="ORF">LshimejAT787_0411260</name>
</gene>
<keyword evidence="3" id="KW-1185">Reference proteome</keyword>
<proteinExistence type="predicted"/>
<protein>
    <recommendedName>
        <fullName evidence="1">DUF6593 domain-containing protein</fullName>
    </recommendedName>
</protein>
<accession>A0A9P3PLE4</accession>
<evidence type="ECO:0000313" key="2">
    <source>
        <dbReference type="EMBL" id="GLB38075.1"/>
    </source>
</evidence>
<dbReference type="OrthoDB" id="2920287at2759"/>
<dbReference type="Proteomes" id="UP001063166">
    <property type="component" value="Unassembled WGS sequence"/>
</dbReference>
<dbReference type="InterPro" id="IPR046528">
    <property type="entry name" value="DUF6593"/>
</dbReference>
<dbReference type="AlphaFoldDB" id="A0A9P3PLE4"/>
<evidence type="ECO:0000313" key="3">
    <source>
        <dbReference type="Proteomes" id="UP001063166"/>
    </source>
</evidence>
<reference evidence="2" key="1">
    <citation type="submission" date="2022-07" db="EMBL/GenBank/DDBJ databases">
        <title>The genome of Lyophyllum shimeji provides insight into the initial evolution of ectomycorrhizal fungal genome.</title>
        <authorList>
            <person name="Kobayashi Y."/>
            <person name="Shibata T."/>
            <person name="Hirakawa H."/>
            <person name="Shigenobu S."/>
            <person name="Nishiyama T."/>
            <person name="Yamada A."/>
            <person name="Hasebe M."/>
            <person name="Kawaguchi M."/>
        </authorList>
    </citation>
    <scope>NUCLEOTIDE SEQUENCE</scope>
    <source>
        <strain evidence="2">AT787</strain>
    </source>
</reference>
<feature type="domain" description="DUF6593" evidence="1">
    <location>
        <begin position="8"/>
        <end position="145"/>
    </location>
</feature>
<name>A0A9P3PLE4_LYOSH</name>